<dbReference type="EMBL" id="JAPYKO010000003">
    <property type="protein sequence ID" value="MEI9401736.1"/>
    <property type="molecule type" value="Genomic_DNA"/>
</dbReference>
<dbReference type="GO" id="GO:0016779">
    <property type="term" value="F:nucleotidyltransferase activity"/>
    <property type="evidence" value="ECO:0007669"/>
    <property type="project" value="UniProtKB-KW"/>
</dbReference>
<evidence type="ECO:0000313" key="3">
    <source>
        <dbReference type="Proteomes" id="UP001366503"/>
    </source>
</evidence>
<dbReference type="Pfam" id="PF00899">
    <property type="entry name" value="ThiF"/>
    <property type="match status" value="1"/>
</dbReference>
<gene>
    <name evidence="2" type="ORF">O7A05_05980</name>
</gene>
<dbReference type="SUPFAM" id="SSF69572">
    <property type="entry name" value="Activating enzymes of the ubiquitin-like proteins"/>
    <property type="match status" value="1"/>
</dbReference>
<accession>A0ABU8K7L1</accession>
<reference evidence="2 3" key="1">
    <citation type="submission" date="2022-12" db="EMBL/GenBank/DDBJ databases">
        <authorList>
            <person name="Muema E."/>
        </authorList>
    </citation>
    <scope>NUCLEOTIDE SEQUENCE [LARGE SCALE GENOMIC DNA]</scope>
    <source>
        <strain evidence="3">1330</strain>
    </source>
</reference>
<keyword evidence="3" id="KW-1185">Reference proteome</keyword>
<dbReference type="PANTHER" id="PTHR43267:SF1">
    <property type="entry name" value="TRNA THREONYLCARBAMOYLADENOSINE DEHYDRATASE"/>
    <property type="match status" value="1"/>
</dbReference>
<dbReference type="InterPro" id="IPR045886">
    <property type="entry name" value="ThiF/MoeB/HesA"/>
</dbReference>
<dbReference type="InterPro" id="IPR035985">
    <property type="entry name" value="Ubiquitin-activating_enz"/>
</dbReference>
<comment type="caution">
    <text evidence="2">The sequence shown here is derived from an EMBL/GenBank/DDBJ whole genome shotgun (WGS) entry which is preliminary data.</text>
</comment>
<proteinExistence type="predicted"/>
<keyword evidence="2" id="KW-0548">Nucleotidyltransferase</keyword>
<protein>
    <submittedName>
        <fullName evidence="2">ThiF family adenylyltransferase</fullName>
    </submittedName>
</protein>
<dbReference type="Gene3D" id="3.40.50.720">
    <property type="entry name" value="NAD(P)-binding Rossmann-like Domain"/>
    <property type="match status" value="1"/>
</dbReference>
<name>A0ABU8K7L1_9HYPH</name>
<sequence>MTSLVFAPEQWSNLRTALLTDANRETAAALVVVGGNYDGGVRVVVRDIEVAEADDYLERSGNIASLSPSFVARALKRARLLGGGLVLAHSHPFQQDVHFSSVDDLAQKTLAPSLFARTPGPHGFLVVGPGGFEARLFDEEGKTLFEVDAVQEIGRVVNYIDRRLPDAEPREPFFDRNVRAFGRDGQLLLSQLRIGVVGVGGTGSIVVEELSRLGVGQILLIDPEIVEETNLNRLIGATGEDVGQPKVTVAARAASRARSSIVAKGVCGSILEEDVGRSLLACAFVFCCTDSHGSRAVLNQLSYQYRLPMIDVGVRIDAKSGVVAAMSTRVQMLAEGLACLNCYPLLDPNAVRRDLMVDPSTDPYIVGTFEPQPAVISINAATSSMAVSMFLSAMVGFPGDARHVVGRPIEGIVRPVKSNPNPSCVVCGTLYALAKGDTWPMIWRQS</sequence>
<keyword evidence="2" id="KW-0808">Transferase</keyword>
<dbReference type="InterPro" id="IPR000594">
    <property type="entry name" value="ThiF_NAD_FAD-bd"/>
</dbReference>
<organism evidence="2 3">
    <name type="scientific">Mesorhizobium argentiipisi</name>
    <dbReference type="NCBI Taxonomy" id="3015175"/>
    <lineage>
        <taxon>Bacteria</taxon>
        <taxon>Pseudomonadati</taxon>
        <taxon>Pseudomonadota</taxon>
        <taxon>Alphaproteobacteria</taxon>
        <taxon>Hyphomicrobiales</taxon>
        <taxon>Phyllobacteriaceae</taxon>
        <taxon>Mesorhizobium</taxon>
    </lineage>
</organism>
<dbReference type="RefSeq" id="WP_337092065.1">
    <property type="nucleotide sequence ID" value="NZ_JAPYKO010000003.1"/>
</dbReference>
<dbReference type="PANTHER" id="PTHR43267">
    <property type="entry name" value="TRNA THREONYLCARBAMOYLADENOSINE DEHYDRATASE"/>
    <property type="match status" value="1"/>
</dbReference>
<evidence type="ECO:0000259" key="1">
    <source>
        <dbReference type="Pfam" id="PF00899"/>
    </source>
</evidence>
<evidence type="ECO:0000313" key="2">
    <source>
        <dbReference type="EMBL" id="MEI9401736.1"/>
    </source>
</evidence>
<feature type="domain" description="THIF-type NAD/FAD binding fold" evidence="1">
    <location>
        <begin position="175"/>
        <end position="385"/>
    </location>
</feature>
<dbReference type="Proteomes" id="UP001366503">
    <property type="component" value="Unassembled WGS sequence"/>
</dbReference>